<dbReference type="Proteomes" id="UP000317893">
    <property type="component" value="Unassembled WGS sequence"/>
</dbReference>
<dbReference type="PANTHER" id="PTHR34653">
    <property type="match status" value="1"/>
</dbReference>
<dbReference type="EMBL" id="VFMN01000001">
    <property type="protein sequence ID" value="TQJ10167.1"/>
    <property type="molecule type" value="Genomic_DNA"/>
</dbReference>
<dbReference type="GO" id="GO:0003774">
    <property type="term" value="F:cytoskeletal motor activity"/>
    <property type="evidence" value="ECO:0007669"/>
    <property type="project" value="InterPro"/>
</dbReference>
<evidence type="ECO:0000313" key="7">
    <source>
        <dbReference type="Proteomes" id="UP000317893"/>
    </source>
</evidence>
<accession>A0A542E4C7</accession>
<keyword evidence="3 4" id="KW-0975">Bacterial flagellum</keyword>
<reference evidence="6 7" key="1">
    <citation type="submission" date="2019-06" db="EMBL/GenBank/DDBJ databases">
        <title>Sequencing the genomes of 1000 actinobacteria strains.</title>
        <authorList>
            <person name="Klenk H.-P."/>
        </authorList>
    </citation>
    <scope>NUCLEOTIDE SEQUENCE [LARGE SCALE GENOMIC DNA]</scope>
    <source>
        <strain evidence="6 7">DSM 18607</strain>
    </source>
</reference>
<sequence length="112" mass="11344">MSISPIGGVGFTPYVPPVVAPTVADPTTSGAGGVSAPSGSGFGQMLVDGIDHLQQVQGTSDKLAVQAATGDLTAIHQYTIAATEASVTTQLTVAMRNKALEAFNEIMRMPVG</sequence>
<dbReference type="AlphaFoldDB" id="A0A542E4C7"/>
<keyword evidence="7" id="KW-1185">Reference proteome</keyword>
<gene>
    <name evidence="4" type="primary">fliE</name>
    <name evidence="6" type="ORF">FB458_3286</name>
</gene>
<comment type="caution">
    <text evidence="6">The sequence shown here is derived from an EMBL/GenBank/DDBJ whole genome shotgun (WGS) entry which is preliminary data.</text>
</comment>
<comment type="subcellular location">
    <subcellularLocation>
        <location evidence="1 4">Bacterial flagellum basal body</location>
    </subcellularLocation>
</comment>
<dbReference type="PRINTS" id="PR01006">
    <property type="entry name" value="FLGHOOKFLIE"/>
</dbReference>
<evidence type="ECO:0000256" key="5">
    <source>
        <dbReference type="NCBIfam" id="TIGR00205"/>
    </source>
</evidence>
<evidence type="ECO:0000256" key="2">
    <source>
        <dbReference type="ARBA" id="ARBA00009272"/>
    </source>
</evidence>
<dbReference type="Pfam" id="PF02049">
    <property type="entry name" value="FliE"/>
    <property type="match status" value="1"/>
</dbReference>
<dbReference type="InterPro" id="IPR001624">
    <property type="entry name" value="FliE"/>
</dbReference>
<dbReference type="NCBIfam" id="TIGR00205">
    <property type="entry name" value="fliE"/>
    <property type="match status" value="1"/>
</dbReference>
<dbReference type="PANTHER" id="PTHR34653:SF1">
    <property type="entry name" value="FLAGELLAR HOOK-BASAL BODY COMPLEX PROTEIN FLIE"/>
    <property type="match status" value="1"/>
</dbReference>
<dbReference type="GO" id="GO:0005198">
    <property type="term" value="F:structural molecule activity"/>
    <property type="evidence" value="ECO:0007669"/>
    <property type="project" value="UniProtKB-UniRule"/>
</dbReference>
<keyword evidence="6" id="KW-0969">Cilium</keyword>
<dbReference type="OrthoDB" id="3268318at2"/>
<organism evidence="6 7">
    <name type="scientific">Lapillicoccus jejuensis</name>
    <dbReference type="NCBI Taxonomy" id="402171"/>
    <lineage>
        <taxon>Bacteria</taxon>
        <taxon>Bacillati</taxon>
        <taxon>Actinomycetota</taxon>
        <taxon>Actinomycetes</taxon>
        <taxon>Micrococcales</taxon>
        <taxon>Intrasporangiaceae</taxon>
        <taxon>Lapillicoccus</taxon>
    </lineage>
</organism>
<dbReference type="GO" id="GO:0009425">
    <property type="term" value="C:bacterial-type flagellum basal body"/>
    <property type="evidence" value="ECO:0007669"/>
    <property type="project" value="UniProtKB-SubCell"/>
</dbReference>
<dbReference type="RefSeq" id="WP_141849430.1">
    <property type="nucleotide sequence ID" value="NZ_BAAAPR010000022.1"/>
</dbReference>
<name>A0A542E4C7_9MICO</name>
<dbReference type="GO" id="GO:0071973">
    <property type="term" value="P:bacterial-type flagellum-dependent cell motility"/>
    <property type="evidence" value="ECO:0007669"/>
    <property type="project" value="InterPro"/>
</dbReference>
<evidence type="ECO:0000256" key="4">
    <source>
        <dbReference type="HAMAP-Rule" id="MF_00724"/>
    </source>
</evidence>
<keyword evidence="6" id="KW-0282">Flagellum</keyword>
<comment type="similarity">
    <text evidence="2 4">Belongs to the FliE family.</text>
</comment>
<evidence type="ECO:0000256" key="3">
    <source>
        <dbReference type="ARBA" id="ARBA00023143"/>
    </source>
</evidence>
<proteinExistence type="inferred from homology"/>
<evidence type="ECO:0000313" key="6">
    <source>
        <dbReference type="EMBL" id="TQJ10167.1"/>
    </source>
</evidence>
<keyword evidence="6" id="KW-0966">Cell projection</keyword>
<protein>
    <recommendedName>
        <fullName evidence="4 5">Flagellar hook-basal body complex protein FliE</fullName>
    </recommendedName>
</protein>
<evidence type="ECO:0000256" key="1">
    <source>
        <dbReference type="ARBA" id="ARBA00004117"/>
    </source>
</evidence>
<dbReference type="HAMAP" id="MF_00724">
    <property type="entry name" value="FliE"/>
    <property type="match status" value="1"/>
</dbReference>